<evidence type="ECO:0000313" key="1">
    <source>
        <dbReference type="EMBL" id="MBQ0854784.1"/>
    </source>
</evidence>
<comment type="caution">
    <text evidence="1">The sequence shown here is derived from an EMBL/GenBank/DDBJ whole genome shotgun (WGS) entry which is preliminary data.</text>
</comment>
<proteinExistence type="predicted"/>
<dbReference type="Proteomes" id="UP000677413">
    <property type="component" value="Unassembled WGS sequence"/>
</dbReference>
<dbReference type="EMBL" id="JAGPYQ010000002">
    <property type="protein sequence ID" value="MBQ0854784.1"/>
    <property type="molecule type" value="Genomic_DNA"/>
</dbReference>
<sequence>MDHSSDRHGSCGALSALLVQLSELVRYAQDTMQLDAEDAQVFMPLYAVVLYGVIDGGAADPVLRQLAEHAVGQTAPAAARGRQETAALLLTTVWSASLQPAVEAKEWLVNAPDLPLRCLRVAGASAAYDAVLRPDSC</sequence>
<protein>
    <submittedName>
        <fullName evidence="1">Uncharacterized protein</fullName>
    </submittedName>
</protein>
<dbReference type="AlphaFoldDB" id="A0A940YD37"/>
<gene>
    <name evidence="1" type="ORF">J8N05_42230</name>
</gene>
<accession>A0A940YD37</accession>
<organism evidence="1 2">
    <name type="scientific">Streptomyces liliiviolaceus</name>
    <dbReference type="NCBI Taxonomy" id="2823109"/>
    <lineage>
        <taxon>Bacteria</taxon>
        <taxon>Bacillati</taxon>
        <taxon>Actinomycetota</taxon>
        <taxon>Actinomycetes</taxon>
        <taxon>Kitasatosporales</taxon>
        <taxon>Streptomycetaceae</taxon>
        <taxon>Streptomyces</taxon>
    </lineage>
</organism>
<keyword evidence="2" id="KW-1185">Reference proteome</keyword>
<reference evidence="1 2" key="1">
    <citation type="submission" date="2021-04" db="EMBL/GenBank/DDBJ databases">
        <authorList>
            <person name="Tang X."/>
            <person name="Zhou X."/>
            <person name="Chen X."/>
            <person name="Cernava T."/>
            <person name="Zhang C."/>
        </authorList>
    </citation>
    <scope>NUCLEOTIDE SEQUENCE [LARGE SCALE GENOMIC DNA]</scope>
    <source>
        <strain evidence="1 2">BH-SS-21</strain>
    </source>
</reference>
<evidence type="ECO:0000313" key="2">
    <source>
        <dbReference type="Proteomes" id="UP000677413"/>
    </source>
</evidence>
<name>A0A940YD37_9ACTN</name>
<dbReference type="RefSeq" id="WP_210892686.1">
    <property type="nucleotide sequence ID" value="NZ_JAGPYQ010000002.1"/>
</dbReference>